<dbReference type="SMART" id="SM00257">
    <property type="entry name" value="LysM"/>
    <property type="match status" value="1"/>
</dbReference>
<protein>
    <submittedName>
        <fullName evidence="2">LysM domain-containing protein</fullName>
    </submittedName>
</protein>
<dbReference type="Proteomes" id="UP000529710">
    <property type="component" value="Unassembled WGS sequence"/>
</dbReference>
<dbReference type="CDD" id="cd00118">
    <property type="entry name" value="LysM"/>
    <property type="match status" value="1"/>
</dbReference>
<name>A0A7Y0EU72_9BIFI</name>
<dbReference type="PROSITE" id="PS51782">
    <property type="entry name" value="LYSM"/>
    <property type="match status" value="1"/>
</dbReference>
<dbReference type="RefSeq" id="WP_240944939.1">
    <property type="nucleotide sequence ID" value="NZ_JAAIIF010000009.1"/>
</dbReference>
<evidence type="ECO:0000259" key="1">
    <source>
        <dbReference type="PROSITE" id="PS51782"/>
    </source>
</evidence>
<feature type="domain" description="LysM" evidence="1">
    <location>
        <begin position="88"/>
        <end position="138"/>
    </location>
</feature>
<dbReference type="InterPro" id="IPR036779">
    <property type="entry name" value="LysM_dom_sf"/>
</dbReference>
<reference evidence="2 3" key="1">
    <citation type="submission" date="2020-02" db="EMBL/GenBank/DDBJ databases">
        <title>Characterization of phylogenetic diversity of novel bifidobacterial species isolated in Czech ZOOs.</title>
        <authorList>
            <person name="Lugli G.A."/>
            <person name="Vera N.B."/>
            <person name="Ventura M."/>
        </authorList>
    </citation>
    <scope>NUCLEOTIDE SEQUENCE [LARGE SCALE GENOMIC DNA]</scope>
    <source>
        <strain evidence="2 3">DSM 109960</strain>
    </source>
</reference>
<keyword evidence="3" id="KW-1185">Reference proteome</keyword>
<sequence length="141" mass="14837">MFERLVVAMMDGMVDVQTGVNDTAGEFGDAGTAAHSHRSRAMGLLGAAGRRRWVCVLVSLLAVAAVWSVADVVKLPQADSATLPTRVVSYTVRPGDTLWAYASSVTPKGGDIAQTVNELMSLNELDSAVLVPGQRIIVPAD</sequence>
<accession>A0A7Y0EU72</accession>
<dbReference type="Pfam" id="PF01476">
    <property type="entry name" value="LysM"/>
    <property type="match status" value="1"/>
</dbReference>
<dbReference type="Gene3D" id="3.10.350.10">
    <property type="entry name" value="LysM domain"/>
    <property type="match status" value="1"/>
</dbReference>
<proteinExistence type="predicted"/>
<dbReference type="InterPro" id="IPR018392">
    <property type="entry name" value="LysM"/>
</dbReference>
<evidence type="ECO:0000313" key="3">
    <source>
        <dbReference type="Proteomes" id="UP000529710"/>
    </source>
</evidence>
<dbReference type="AlphaFoldDB" id="A0A7Y0EU72"/>
<organism evidence="2 3">
    <name type="scientific">Bifidobacterium erythrocebi</name>
    <dbReference type="NCBI Taxonomy" id="2675325"/>
    <lineage>
        <taxon>Bacteria</taxon>
        <taxon>Bacillati</taxon>
        <taxon>Actinomycetota</taxon>
        <taxon>Actinomycetes</taxon>
        <taxon>Bifidobacteriales</taxon>
        <taxon>Bifidobacteriaceae</taxon>
        <taxon>Bifidobacterium</taxon>
    </lineage>
</organism>
<dbReference type="EMBL" id="JAAIIF010000009">
    <property type="protein sequence ID" value="NMM96505.1"/>
    <property type="molecule type" value="Genomic_DNA"/>
</dbReference>
<gene>
    <name evidence="2" type="ORF">G1C98_1241</name>
</gene>
<comment type="caution">
    <text evidence="2">The sequence shown here is derived from an EMBL/GenBank/DDBJ whole genome shotgun (WGS) entry which is preliminary data.</text>
</comment>
<dbReference type="SUPFAM" id="SSF54106">
    <property type="entry name" value="LysM domain"/>
    <property type="match status" value="1"/>
</dbReference>
<evidence type="ECO:0000313" key="2">
    <source>
        <dbReference type="EMBL" id="NMM96505.1"/>
    </source>
</evidence>